<feature type="transmembrane region" description="Helical" evidence="1">
    <location>
        <begin position="6"/>
        <end position="37"/>
    </location>
</feature>
<feature type="transmembrane region" description="Helical" evidence="1">
    <location>
        <begin position="85"/>
        <end position="109"/>
    </location>
</feature>
<name>A0ABQ6PNK1_9BACT</name>
<gene>
    <name evidence="2" type="ORF">Aconfl_21500</name>
</gene>
<keyword evidence="1" id="KW-0812">Transmembrane</keyword>
<evidence type="ECO:0008006" key="4">
    <source>
        <dbReference type="Google" id="ProtNLM"/>
    </source>
</evidence>
<organism evidence="2 3">
    <name type="scientific">Algoriphagus confluentis</name>
    <dbReference type="NCBI Taxonomy" id="1697556"/>
    <lineage>
        <taxon>Bacteria</taxon>
        <taxon>Pseudomonadati</taxon>
        <taxon>Bacteroidota</taxon>
        <taxon>Cytophagia</taxon>
        <taxon>Cytophagales</taxon>
        <taxon>Cyclobacteriaceae</taxon>
        <taxon>Algoriphagus</taxon>
    </lineage>
</organism>
<keyword evidence="1" id="KW-0472">Membrane</keyword>
<keyword evidence="3" id="KW-1185">Reference proteome</keyword>
<comment type="caution">
    <text evidence="2">The sequence shown here is derived from an EMBL/GenBank/DDBJ whole genome shotgun (WGS) entry which is preliminary data.</text>
</comment>
<feature type="transmembrane region" description="Helical" evidence="1">
    <location>
        <begin position="44"/>
        <end position="65"/>
    </location>
</feature>
<dbReference type="EMBL" id="BTPD01000006">
    <property type="protein sequence ID" value="GMQ29507.1"/>
    <property type="molecule type" value="Genomic_DNA"/>
</dbReference>
<reference evidence="2 3" key="1">
    <citation type="submission" date="2023-08" db="EMBL/GenBank/DDBJ databases">
        <title>Draft genome sequence of Algoriphagus confluentis.</title>
        <authorList>
            <person name="Takatani N."/>
            <person name="Hosokawa M."/>
            <person name="Sawabe T."/>
        </authorList>
    </citation>
    <scope>NUCLEOTIDE SEQUENCE [LARGE SCALE GENOMIC DNA]</scope>
    <source>
        <strain evidence="2 3">NBRC 111222</strain>
    </source>
</reference>
<proteinExistence type="predicted"/>
<sequence>MKFILLTLVSILLVVFLGPFVPFWGLMIGIGLLSFLIAPNGIGAFLGAALGMGLGWIGICTYLGLTSASPLPDQMGELMGLGSGMTLVGLVGVLGFLLGGFSGLTGVLFRHMLRPNDKNIYRG</sequence>
<evidence type="ECO:0000313" key="2">
    <source>
        <dbReference type="EMBL" id="GMQ29507.1"/>
    </source>
</evidence>
<keyword evidence="1" id="KW-1133">Transmembrane helix</keyword>
<protein>
    <recommendedName>
        <fullName evidence="4">DUF456 domain-containing protein</fullName>
    </recommendedName>
</protein>
<evidence type="ECO:0000256" key="1">
    <source>
        <dbReference type="SAM" id="Phobius"/>
    </source>
</evidence>
<accession>A0ABQ6PNK1</accession>
<dbReference type="RefSeq" id="WP_338224229.1">
    <property type="nucleotide sequence ID" value="NZ_BTPD01000006.1"/>
</dbReference>
<dbReference type="Proteomes" id="UP001338309">
    <property type="component" value="Unassembled WGS sequence"/>
</dbReference>
<evidence type="ECO:0000313" key="3">
    <source>
        <dbReference type="Proteomes" id="UP001338309"/>
    </source>
</evidence>